<evidence type="ECO:0000313" key="3">
    <source>
        <dbReference type="Proteomes" id="UP001162972"/>
    </source>
</evidence>
<feature type="domain" description="Sieve element occlusion N-terminal" evidence="1">
    <location>
        <begin position="3"/>
        <end position="250"/>
    </location>
</feature>
<organism evidence="2 3">
    <name type="scientific">Salix udensis</name>
    <dbReference type="NCBI Taxonomy" id="889485"/>
    <lineage>
        <taxon>Eukaryota</taxon>
        <taxon>Viridiplantae</taxon>
        <taxon>Streptophyta</taxon>
        <taxon>Embryophyta</taxon>
        <taxon>Tracheophyta</taxon>
        <taxon>Spermatophyta</taxon>
        <taxon>Magnoliopsida</taxon>
        <taxon>eudicotyledons</taxon>
        <taxon>Gunneridae</taxon>
        <taxon>Pentapetalae</taxon>
        <taxon>rosids</taxon>
        <taxon>fabids</taxon>
        <taxon>Malpighiales</taxon>
        <taxon>Salicaceae</taxon>
        <taxon>Saliceae</taxon>
        <taxon>Salix</taxon>
    </lineage>
</organism>
<dbReference type="InterPro" id="IPR027942">
    <property type="entry name" value="SEO_N"/>
</dbReference>
<dbReference type="Pfam" id="PF14576">
    <property type="entry name" value="SEO_N"/>
    <property type="match status" value="1"/>
</dbReference>
<proteinExistence type="predicted"/>
<dbReference type="AlphaFoldDB" id="A0AAD6KE55"/>
<comment type="caution">
    <text evidence="2">The sequence shown here is derived from an EMBL/GenBank/DDBJ whole genome shotgun (WGS) entry which is preliminary data.</text>
</comment>
<reference evidence="2 3" key="1">
    <citation type="journal article" date="2023" name="Int. J. Mol. Sci.">
        <title>De Novo Assembly and Annotation of 11 Diverse Shrub Willow (Salix) Genomes Reveals Novel Gene Organization in Sex-Linked Regions.</title>
        <authorList>
            <person name="Hyden B."/>
            <person name="Feng K."/>
            <person name="Yates T.B."/>
            <person name="Jawdy S."/>
            <person name="Cereghino C."/>
            <person name="Smart L.B."/>
            <person name="Muchero W."/>
        </authorList>
    </citation>
    <scope>NUCLEOTIDE SEQUENCE [LARGE SCALE GENOMIC DNA]</scope>
    <source>
        <tissue evidence="2">Shoot tip</tissue>
    </source>
</reference>
<dbReference type="GO" id="GO:0010088">
    <property type="term" value="P:phloem development"/>
    <property type="evidence" value="ECO:0007669"/>
    <property type="project" value="InterPro"/>
</dbReference>
<evidence type="ECO:0000259" key="1">
    <source>
        <dbReference type="Pfam" id="PF14576"/>
    </source>
</evidence>
<dbReference type="Proteomes" id="UP001162972">
    <property type="component" value="Chromosome 17"/>
</dbReference>
<dbReference type="EMBL" id="JAPFFJ010000008">
    <property type="protein sequence ID" value="KAJ6421065.1"/>
    <property type="molecule type" value="Genomic_DNA"/>
</dbReference>
<name>A0AAD6KE55_9ROSI</name>
<evidence type="ECO:0000313" key="2">
    <source>
        <dbReference type="EMBL" id="KAJ6421065.1"/>
    </source>
</evidence>
<protein>
    <recommendedName>
        <fullName evidence="1">Sieve element occlusion N-terminal domain-containing protein</fullName>
    </recommendedName>
</protein>
<dbReference type="PANTHER" id="PTHR33232:SF9">
    <property type="entry name" value="PROTEIN SIEVE ELEMENT OCCLUSION B"/>
    <property type="match status" value="1"/>
</dbReference>
<accession>A0AAD6KE55</accession>
<dbReference type="InterPro" id="IPR039299">
    <property type="entry name" value="SEOA"/>
</dbReference>
<dbReference type="PANTHER" id="PTHR33232">
    <property type="entry name" value="PROTEIN SIEVE ELEMENT OCCLUSION B-LIKE"/>
    <property type="match status" value="1"/>
</dbReference>
<gene>
    <name evidence="2" type="ORF">OIU84_028441</name>
</gene>
<sequence>MLAPDGREVDVIPLLHIVEDILKRATLQIETTSQAIKCMLCRRTGPTMPVSFPCSIYSLSYTIDRISSEIAYKALGGTDGYATTTVALLNMLASYSWDTKLVLTLAAFALNYGEFWLLAQIYSSNQLAKSIAVLKQLPIILENSGPLKPRFDALNNLIKVVMDVARCVVELKDLPPTYISHEVPALSSAMAHVPAAVYWTVRSVLACAAQITSLTTMEYEFAKLTTETWELSTLAYKLSNILEHLRKQLVTLLPIHRSGP</sequence>
<keyword evidence="3" id="KW-1185">Reference proteome</keyword>